<dbReference type="Proteomes" id="UP000216913">
    <property type="component" value="Unassembled WGS sequence"/>
</dbReference>
<protein>
    <submittedName>
        <fullName evidence="3">Histidine kinase</fullName>
    </submittedName>
</protein>
<dbReference type="InterPro" id="IPR012373">
    <property type="entry name" value="Ferrdict_sens_TM"/>
</dbReference>
<keyword evidence="3" id="KW-0808">Transferase</keyword>
<dbReference type="AlphaFoldDB" id="A0A261TI37"/>
<dbReference type="InterPro" id="IPR006860">
    <property type="entry name" value="FecR"/>
</dbReference>
<dbReference type="EMBL" id="NEVP01000009">
    <property type="protein sequence ID" value="OZI49075.1"/>
    <property type="molecule type" value="Genomic_DNA"/>
</dbReference>
<dbReference type="RefSeq" id="WP_094801559.1">
    <property type="nucleotide sequence ID" value="NZ_NEVP01000009.1"/>
</dbReference>
<dbReference type="GO" id="GO:0016989">
    <property type="term" value="F:sigma factor antagonist activity"/>
    <property type="evidence" value="ECO:0007669"/>
    <property type="project" value="TreeGrafter"/>
</dbReference>
<dbReference type="PIRSF" id="PIRSF018266">
    <property type="entry name" value="FecR"/>
    <property type="match status" value="1"/>
</dbReference>
<evidence type="ECO:0000259" key="1">
    <source>
        <dbReference type="Pfam" id="PF04773"/>
    </source>
</evidence>
<name>A0A261TI37_9BORD</name>
<organism evidence="3 4">
    <name type="scientific">Bordetella genomosp. 5</name>
    <dbReference type="NCBI Taxonomy" id="1395608"/>
    <lineage>
        <taxon>Bacteria</taxon>
        <taxon>Pseudomonadati</taxon>
        <taxon>Pseudomonadota</taxon>
        <taxon>Betaproteobacteria</taxon>
        <taxon>Burkholderiales</taxon>
        <taxon>Alcaligenaceae</taxon>
        <taxon>Bordetella</taxon>
    </lineage>
</organism>
<feature type="domain" description="FecR N-terminal" evidence="2">
    <location>
        <begin position="14"/>
        <end position="57"/>
    </location>
</feature>
<proteinExistence type="predicted"/>
<reference evidence="3 4" key="1">
    <citation type="submission" date="2017-05" db="EMBL/GenBank/DDBJ databases">
        <title>Complete and WGS of Bordetella genogroups.</title>
        <authorList>
            <person name="Spilker T."/>
            <person name="LiPuma J."/>
        </authorList>
    </citation>
    <scope>NUCLEOTIDE SEQUENCE [LARGE SCALE GENOMIC DNA]</scope>
    <source>
        <strain evidence="3 4">AU10456</strain>
    </source>
</reference>
<comment type="caution">
    <text evidence="3">The sequence shown here is derived from an EMBL/GenBank/DDBJ whole genome shotgun (WGS) entry which is preliminary data.</text>
</comment>
<evidence type="ECO:0000259" key="2">
    <source>
        <dbReference type="Pfam" id="PF16220"/>
    </source>
</evidence>
<dbReference type="InterPro" id="IPR032623">
    <property type="entry name" value="FecR_N"/>
</dbReference>
<dbReference type="Pfam" id="PF16220">
    <property type="entry name" value="DUF4880"/>
    <property type="match status" value="1"/>
</dbReference>
<evidence type="ECO:0000313" key="3">
    <source>
        <dbReference type="EMBL" id="OZI49075.1"/>
    </source>
</evidence>
<dbReference type="Gene3D" id="2.60.120.1440">
    <property type="match status" value="1"/>
</dbReference>
<dbReference type="Pfam" id="PF04773">
    <property type="entry name" value="FecR"/>
    <property type="match status" value="1"/>
</dbReference>
<dbReference type="PANTHER" id="PTHR30273:SF2">
    <property type="entry name" value="PROTEIN FECR"/>
    <property type="match status" value="1"/>
</dbReference>
<dbReference type="PANTHER" id="PTHR30273">
    <property type="entry name" value="PERIPLASMIC SIGNAL SENSOR AND SIGMA FACTOR ACTIVATOR FECR-RELATED"/>
    <property type="match status" value="1"/>
</dbReference>
<sequence>MALHPDPTASLDAQAAHWLVQLSGDDAAQREEAARLFETWKAADPRHAAAATAMERLLGHVQDVRQTGGGAGRAAVTAALGHARAGRGRRLGATLALACVLAVPGWMAWQAYPPSYLLADVRASTGQWKTEVLPDGTRITLNSGSAVNLRYDASRRALELLRGEVFIDVSKDPHRPFVVETPDGSMRAVGTRFVVNRSADSTLLTVIESRVAVQAARRPSAQWVIEAGQAVRLRPDGLGPIIAVEPGRIEDAWRTHRLFADDRPLNEVLDTLARHRPGVMRFDAAALSQVRVSAVLPLDDTDRALQLLAASLPGLRVRSYTPYFLSVDLDPAQAASHQK</sequence>
<dbReference type="OrthoDB" id="1100567at2"/>
<keyword evidence="3" id="KW-0418">Kinase</keyword>
<feature type="domain" description="FecR protein" evidence="1">
    <location>
        <begin position="120"/>
        <end position="211"/>
    </location>
</feature>
<keyword evidence="4" id="KW-1185">Reference proteome</keyword>
<dbReference type="GO" id="GO:0016301">
    <property type="term" value="F:kinase activity"/>
    <property type="evidence" value="ECO:0007669"/>
    <property type="project" value="UniProtKB-KW"/>
</dbReference>
<accession>A0A261TI37</accession>
<gene>
    <name evidence="3" type="ORF">CAL25_15760</name>
</gene>
<evidence type="ECO:0000313" key="4">
    <source>
        <dbReference type="Proteomes" id="UP000216913"/>
    </source>
</evidence>